<dbReference type="InterPro" id="IPR006379">
    <property type="entry name" value="HAD-SF_hydro_IIB"/>
</dbReference>
<dbReference type="NCBIfam" id="TIGR00099">
    <property type="entry name" value="Cof-subfamily"/>
    <property type="match status" value="1"/>
</dbReference>
<dbReference type="Proteomes" id="UP000239250">
    <property type="component" value="Chromosome"/>
</dbReference>
<name>A0A2S0NK96_9MOLU</name>
<reference evidence="2" key="1">
    <citation type="submission" date="2018-02" db="EMBL/GenBank/DDBJ databases">
        <title>Firefly genomes illuminate parallel origins of bioluminescence in beetles.</title>
        <authorList>
            <person name="Fallon T.R."/>
            <person name="Lower S.E.S."/>
            <person name="Behringer M."/>
            <person name="Weng J.-K."/>
        </authorList>
    </citation>
    <scope>NUCLEOTIDE SEQUENCE [LARGE SCALE GENOMIC DNA]</scope>
</reference>
<dbReference type="AlphaFoldDB" id="A0A2S0NK96"/>
<gene>
    <name evidence="1" type="ORF">C5T88_02505</name>
</gene>
<dbReference type="SUPFAM" id="SSF56784">
    <property type="entry name" value="HAD-like"/>
    <property type="match status" value="1"/>
</dbReference>
<accession>A0A2S0NK96</accession>
<dbReference type="Pfam" id="PF08282">
    <property type="entry name" value="Hydrolase_3"/>
    <property type="match status" value="1"/>
</dbReference>
<dbReference type="RefSeq" id="WP_303662023.1">
    <property type="nucleotide sequence ID" value="NZ_CP027019.1"/>
</dbReference>
<dbReference type="SFLD" id="SFLDG01140">
    <property type="entry name" value="C2.B:_Phosphomannomutase_and_P"/>
    <property type="match status" value="1"/>
</dbReference>
<organism evidence="1 2">
    <name type="scientific">Williamsoniiplasma luminosum</name>
    <dbReference type="NCBI Taxonomy" id="214888"/>
    <lineage>
        <taxon>Bacteria</taxon>
        <taxon>Bacillati</taxon>
        <taxon>Mycoplasmatota</taxon>
        <taxon>Mollicutes</taxon>
        <taxon>Entomoplasmatales</taxon>
        <taxon>Williamsoniiplasma</taxon>
    </lineage>
</organism>
<dbReference type="GO" id="GO:0000287">
    <property type="term" value="F:magnesium ion binding"/>
    <property type="evidence" value="ECO:0007669"/>
    <property type="project" value="TreeGrafter"/>
</dbReference>
<proteinExistence type="predicted"/>
<dbReference type="SFLD" id="SFLDS00003">
    <property type="entry name" value="Haloacid_Dehalogenase"/>
    <property type="match status" value="1"/>
</dbReference>
<keyword evidence="1" id="KW-0378">Hydrolase</keyword>
<dbReference type="GO" id="GO:0005829">
    <property type="term" value="C:cytosol"/>
    <property type="evidence" value="ECO:0007669"/>
    <property type="project" value="TreeGrafter"/>
</dbReference>
<dbReference type="PROSITE" id="PS01228">
    <property type="entry name" value="COF_1"/>
    <property type="match status" value="1"/>
</dbReference>
<dbReference type="InterPro" id="IPR000150">
    <property type="entry name" value="Cof"/>
</dbReference>
<evidence type="ECO:0000313" key="2">
    <source>
        <dbReference type="Proteomes" id="UP000239250"/>
    </source>
</evidence>
<dbReference type="GO" id="GO:0016791">
    <property type="term" value="F:phosphatase activity"/>
    <property type="evidence" value="ECO:0007669"/>
    <property type="project" value="TreeGrafter"/>
</dbReference>
<dbReference type="PANTHER" id="PTHR10000:SF8">
    <property type="entry name" value="HAD SUPERFAMILY HYDROLASE-LIKE, TYPE 3"/>
    <property type="match status" value="1"/>
</dbReference>
<dbReference type="InterPro" id="IPR023214">
    <property type="entry name" value="HAD_sf"/>
</dbReference>
<dbReference type="PANTHER" id="PTHR10000">
    <property type="entry name" value="PHOSPHOSERINE PHOSPHATASE"/>
    <property type="match status" value="1"/>
</dbReference>
<dbReference type="Gene3D" id="3.30.1240.10">
    <property type="match status" value="1"/>
</dbReference>
<evidence type="ECO:0000313" key="1">
    <source>
        <dbReference type="EMBL" id="AVP49434.1"/>
    </source>
</evidence>
<sequence length="280" mass="32551">MMYDKKALVYSDLDGTLLADNHYFSKFTKEVIKEMYDKGIMLVIATARQTKDVFEQARRLGIDQYGGIIAGNNGSQIYDLKNHKWILNQYVPRDIIESVFKKHFNKFETKIHFYSNGETYVFNEGKNSLYWAQIQGSDYIVAHDVEEIKEPITHFTFVLNRNTTDEQSKKFIQEFKTEFGDRVDMNIYTNRVIEICPLKVNKGYVVKKVNEYLNVDPKITKTYGFGDSYNDFSMFTAVDVAVAMENAVPELKQIAHDTTQFNNQENGVAHYIQDNILKED</sequence>
<protein>
    <submittedName>
        <fullName evidence="1">Cof-type HAD-IIB family hydrolase</fullName>
    </submittedName>
</protein>
<dbReference type="InterPro" id="IPR036412">
    <property type="entry name" value="HAD-like_sf"/>
</dbReference>
<dbReference type="NCBIfam" id="TIGR01484">
    <property type="entry name" value="HAD-SF-IIB"/>
    <property type="match status" value="1"/>
</dbReference>
<dbReference type="Gene3D" id="3.40.50.1000">
    <property type="entry name" value="HAD superfamily/HAD-like"/>
    <property type="match status" value="1"/>
</dbReference>
<dbReference type="EMBL" id="CP027019">
    <property type="protein sequence ID" value="AVP49434.1"/>
    <property type="molecule type" value="Genomic_DNA"/>
</dbReference>